<dbReference type="VEuPathDB" id="FungiDB:BD410DRAFT_702445"/>
<dbReference type="EMBL" id="ML170199">
    <property type="protein sequence ID" value="TDL19233.1"/>
    <property type="molecule type" value="Genomic_DNA"/>
</dbReference>
<dbReference type="AlphaFoldDB" id="A0A4Y7PUZ8"/>
<proteinExistence type="predicted"/>
<evidence type="ECO:0000313" key="2">
    <source>
        <dbReference type="Proteomes" id="UP000294933"/>
    </source>
</evidence>
<name>A0A4Y7PUZ8_9AGAM</name>
<protein>
    <submittedName>
        <fullName evidence="1">Uncharacterized protein</fullName>
    </submittedName>
</protein>
<feature type="non-terminal residue" evidence="1">
    <location>
        <position position="103"/>
    </location>
</feature>
<accession>A0A4Y7PUZ8</accession>
<gene>
    <name evidence="1" type="ORF">BD410DRAFT_702445</name>
</gene>
<dbReference type="OrthoDB" id="3263473at2759"/>
<dbReference type="Proteomes" id="UP000294933">
    <property type="component" value="Unassembled WGS sequence"/>
</dbReference>
<organism evidence="1 2">
    <name type="scientific">Rickenella mellea</name>
    <dbReference type="NCBI Taxonomy" id="50990"/>
    <lineage>
        <taxon>Eukaryota</taxon>
        <taxon>Fungi</taxon>
        <taxon>Dikarya</taxon>
        <taxon>Basidiomycota</taxon>
        <taxon>Agaricomycotina</taxon>
        <taxon>Agaricomycetes</taxon>
        <taxon>Hymenochaetales</taxon>
        <taxon>Rickenellaceae</taxon>
        <taxon>Rickenella</taxon>
    </lineage>
</organism>
<reference evidence="1 2" key="1">
    <citation type="submission" date="2018-06" db="EMBL/GenBank/DDBJ databases">
        <title>A transcriptomic atlas of mushroom development highlights an independent origin of complex multicellularity.</title>
        <authorList>
            <consortium name="DOE Joint Genome Institute"/>
            <person name="Krizsan K."/>
            <person name="Almasi E."/>
            <person name="Merenyi Z."/>
            <person name="Sahu N."/>
            <person name="Viragh M."/>
            <person name="Koszo T."/>
            <person name="Mondo S."/>
            <person name="Kiss B."/>
            <person name="Balint B."/>
            <person name="Kues U."/>
            <person name="Barry K."/>
            <person name="Hegedus J.C."/>
            <person name="Henrissat B."/>
            <person name="Johnson J."/>
            <person name="Lipzen A."/>
            <person name="Ohm R."/>
            <person name="Nagy I."/>
            <person name="Pangilinan J."/>
            <person name="Yan J."/>
            <person name="Xiong Y."/>
            <person name="Grigoriev I.V."/>
            <person name="Hibbett D.S."/>
            <person name="Nagy L.G."/>
        </authorList>
    </citation>
    <scope>NUCLEOTIDE SEQUENCE [LARGE SCALE GENOMIC DNA]</scope>
    <source>
        <strain evidence="1 2">SZMC22713</strain>
    </source>
</reference>
<sequence>MRVEWVKSKARAERWDEEVTLVTEEMRRTLAFLEWRAKWWEGQVHRRALAVGDIQQPQARPVTSDIFSGLRAYALKQAAIQRALARCFAILWVPFLSNHSLLP</sequence>
<keyword evidence="2" id="KW-1185">Reference proteome</keyword>
<dbReference type="STRING" id="50990.A0A4Y7PUZ8"/>
<evidence type="ECO:0000313" key="1">
    <source>
        <dbReference type="EMBL" id="TDL19233.1"/>
    </source>
</evidence>